<keyword evidence="2" id="KW-0677">Repeat</keyword>
<name>S8CUZ3_9LAMI</name>
<dbReference type="Pfam" id="PF20431">
    <property type="entry name" value="E_motif"/>
    <property type="match status" value="1"/>
</dbReference>
<organism evidence="5 6">
    <name type="scientific">Genlisea aurea</name>
    <dbReference type="NCBI Taxonomy" id="192259"/>
    <lineage>
        <taxon>Eukaryota</taxon>
        <taxon>Viridiplantae</taxon>
        <taxon>Streptophyta</taxon>
        <taxon>Embryophyta</taxon>
        <taxon>Tracheophyta</taxon>
        <taxon>Spermatophyta</taxon>
        <taxon>Magnoliopsida</taxon>
        <taxon>eudicotyledons</taxon>
        <taxon>Gunneridae</taxon>
        <taxon>Pentapetalae</taxon>
        <taxon>asterids</taxon>
        <taxon>lamiids</taxon>
        <taxon>Lamiales</taxon>
        <taxon>Lentibulariaceae</taxon>
        <taxon>Genlisea</taxon>
    </lineage>
</organism>
<accession>S8CUZ3</accession>
<evidence type="ECO:0000313" key="5">
    <source>
        <dbReference type="EMBL" id="EPS71189.1"/>
    </source>
</evidence>
<dbReference type="GO" id="GO:0003723">
    <property type="term" value="F:RNA binding"/>
    <property type="evidence" value="ECO:0007669"/>
    <property type="project" value="InterPro"/>
</dbReference>
<dbReference type="InterPro" id="IPR002885">
    <property type="entry name" value="PPR_rpt"/>
</dbReference>
<dbReference type="Gene3D" id="1.25.40.10">
    <property type="entry name" value="Tetratricopeptide repeat domain"/>
    <property type="match status" value="4"/>
</dbReference>
<dbReference type="PROSITE" id="PS51375">
    <property type="entry name" value="PPR"/>
    <property type="match status" value="4"/>
</dbReference>
<dbReference type="Pfam" id="PF14432">
    <property type="entry name" value="DYW_deaminase"/>
    <property type="match status" value="1"/>
</dbReference>
<feature type="domain" description="DYW" evidence="4">
    <location>
        <begin position="540"/>
        <end position="633"/>
    </location>
</feature>
<proteinExistence type="inferred from homology"/>
<dbReference type="EMBL" id="AUSU01001363">
    <property type="protein sequence ID" value="EPS71189.1"/>
    <property type="molecule type" value="Genomic_DNA"/>
</dbReference>
<evidence type="ECO:0000259" key="4">
    <source>
        <dbReference type="Pfam" id="PF14432"/>
    </source>
</evidence>
<evidence type="ECO:0000256" key="1">
    <source>
        <dbReference type="ARBA" id="ARBA00006643"/>
    </source>
</evidence>
<dbReference type="GO" id="GO:0009451">
    <property type="term" value="P:RNA modification"/>
    <property type="evidence" value="ECO:0007669"/>
    <property type="project" value="InterPro"/>
</dbReference>
<evidence type="ECO:0000313" key="6">
    <source>
        <dbReference type="Proteomes" id="UP000015453"/>
    </source>
</evidence>
<dbReference type="PANTHER" id="PTHR47926:SF409">
    <property type="entry name" value="DYW DOMAIN-CONTAINING PROTEIN"/>
    <property type="match status" value="1"/>
</dbReference>
<dbReference type="InterPro" id="IPR046848">
    <property type="entry name" value="E_motif"/>
</dbReference>
<protein>
    <recommendedName>
        <fullName evidence="4">DYW domain-containing protein</fullName>
    </recommendedName>
</protein>
<feature type="non-terminal residue" evidence="5">
    <location>
        <position position="1"/>
    </location>
</feature>
<gene>
    <name evidence="5" type="ORF">M569_03570</name>
</gene>
<comment type="caution">
    <text evidence="5">The sequence shown here is derived from an EMBL/GenBank/DDBJ whole genome shotgun (WGS) entry which is preliminary data.</text>
</comment>
<dbReference type="Pfam" id="PF13041">
    <property type="entry name" value="PPR_2"/>
    <property type="match status" value="2"/>
</dbReference>
<keyword evidence="6" id="KW-1185">Reference proteome</keyword>
<evidence type="ECO:0000256" key="3">
    <source>
        <dbReference type="PROSITE-ProRule" id="PRU00708"/>
    </source>
</evidence>
<dbReference type="PANTHER" id="PTHR47926">
    <property type="entry name" value="PENTATRICOPEPTIDE REPEAT-CONTAINING PROTEIN"/>
    <property type="match status" value="1"/>
</dbReference>
<feature type="repeat" description="PPR" evidence="3">
    <location>
        <begin position="121"/>
        <end position="155"/>
    </location>
</feature>
<dbReference type="GO" id="GO:0008270">
    <property type="term" value="F:zinc ion binding"/>
    <property type="evidence" value="ECO:0007669"/>
    <property type="project" value="InterPro"/>
</dbReference>
<dbReference type="InterPro" id="IPR046960">
    <property type="entry name" value="PPR_At4g14850-like_plant"/>
</dbReference>
<feature type="repeat" description="PPR" evidence="3">
    <location>
        <begin position="59"/>
        <end position="93"/>
    </location>
</feature>
<evidence type="ECO:0000256" key="2">
    <source>
        <dbReference type="ARBA" id="ARBA00022737"/>
    </source>
</evidence>
<comment type="similarity">
    <text evidence="1">Belongs to the PPR family. PCMP-H subfamily.</text>
</comment>
<dbReference type="AlphaFoldDB" id="S8CUZ3"/>
<dbReference type="OrthoDB" id="1700852at2759"/>
<dbReference type="NCBIfam" id="TIGR00756">
    <property type="entry name" value="PPR"/>
    <property type="match status" value="3"/>
</dbReference>
<dbReference type="Pfam" id="PF01535">
    <property type="entry name" value="PPR"/>
    <property type="match status" value="2"/>
</dbReference>
<dbReference type="InterPro" id="IPR011990">
    <property type="entry name" value="TPR-like_helical_dom_sf"/>
</dbReference>
<sequence length="633" mass="71045">FTELCSRGKLREAFASHFLLVWSKPKLVTHLLKASIGFHSVALAFQIHSIVVAGGWWKKKFVSNSLMHAYVKLGQIDLAVKVFDKMPERNIMSCNILIGGRIRNGELDAAVDAFNAMELRNSSTWNAIIAGLINVGRDRHGWALFAEMHSTGFSPDAYTLATVQRGCAGLKDLTRGKQIHCYAIKSGSEDDPVIGSTAHMYMRCSSLDDGEKTMNSITHRNTAAHNILIAGRVQNGDPFGALDQYRRIRSTGFRPDRITFASLVTSCSDLSTLGAGRQIHAEIVKSGTLHSPAVTSSLISMYSHCACLDDAEKVFVEREEAEDDFVTWSSMLAAYGFHGKGEEAIAIFEKMELKHMEASDVTFLSLLHACSHSGLKDEGRRYFDLMVKNYKLEPQVEHYTCMVDLLGRAGDLEEAESTIKSMASQPDKITWKTLLSACKIHRNTEMAERAAREILKIDPRDSASYVLLAHSQASAQQWLKSEEARRAMRNRAIKKKEPGMSWFETKNEFHCFVTGDNSHPQWENVVSYLRQLMLELKSNGYVPETGSVLHDMDSEEKEHNLVFHTEKLAVAFALMSNPPAGHPIRIMKNLRVCDDCHAAMKFISAVRDRAIIIRDIARFHRFENGSCSCRDYW</sequence>
<dbReference type="InterPro" id="IPR032867">
    <property type="entry name" value="DYW_dom"/>
</dbReference>
<dbReference type="FunFam" id="1.25.40.10:FF:000031">
    <property type="entry name" value="Pentatricopeptide repeat-containing protein mitochondrial"/>
    <property type="match status" value="1"/>
</dbReference>
<dbReference type="Proteomes" id="UP000015453">
    <property type="component" value="Unassembled WGS sequence"/>
</dbReference>
<feature type="repeat" description="PPR" evidence="3">
    <location>
        <begin position="221"/>
        <end position="255"/>
    </location>
</feature>
<feature type="repeat" description="PPR" evidence="3">
    <location>
        <begin position="324"/>
        <end position="358"/>
    </location>
</feature>
<reference evidence="5 6" key="1">
    <citation type="journal article" date="2013" name="BMC Genomics">
        <title>The miniature genome of a carnivorous plant Genlisea aurea contains a low number of genes and short non-coding sequences.</title>
        <authorList>
            <person name="Leushkin E.V."/>
            <person name="Sutormin R.A."/>
            <person name="Nabieva E.R."/>
            <person name="Penin A.A."/>
            <person name="Kondrashov A.S."/>
            <person name="Logacheva M.D."/>
        </authorList>
    </citation>
    <scope>NUCLEOTIDE SEQUENCE [LARGE SCALE GENOMIC DNA]</scope>
</reference>
<dbReference type="FunFam" id="1.25.40.10:FF:000366">
    <property type="entry name" value="Pentatricopeptide (PPR) repeat-containing protein"/>
    <property type="match status" value="1"/>
</dbReference>